<evidence type="ECO:0000313" key="20">
    <source>
        <dbReference type="Proteomes" id="UP000564644"/>
    </source>
</evidence>
<comment type="caution">
    <text evidence="19">The sequence shown here is derived from an EMBL/GenBank/DDBJ whole genome shotgun (WGS) entry which is preliminary data.</text>
</comment>
<keyword evidence="9 14" id="KW-0520">NAD</keyword>
<dbReference type="NCBIfam" id="TIGR01350">
    <property type="entry name" value="lipoamide_DH"/>
    <property type="match status" value="1"/>
</dbReference>
<dbReference type="GO" id="GO:0004148">
    <property type="term" value="F:dihydrolipoyl dehydrogenase (NADH) activity"/>
    <property type="evidence" value="ECO:0007669"/>
    <property type="project" value="UniProtKB-EC"/>
</dbReference>
<dbReference type="Pfam" id="PF07992">
    <property type="entry name" value="Pyr_redox_2"/>
    <property type="match status" value="1"/>
</dbReference>
<feature type="binding site" evidence="14">
    <location>
        <begin position="190"/>
        <end position="197"/>
    </location>
    <ligand>
        <name>NAD(+)</name>
        <dbReference type="ChEBI" id="CHEBI:57540"/>
    </ligand>
</feature>
<dbReference type="InterPro" id="IPR001100">
    <property type="entry name" value="Pyr_nuc-diS_OxRdtase"/>
</dbReference>
<evidence type="ECO:0000256" key="3">
    <source>
        <dbReference type="ARBA" id="ARBA00012608"/>
    </source>
</evidence>
<comment type="cofactor">
    <cofactor evidence="14 16">
        <name>FAD</name>
        <dbReference type="ChEBI" id="CHEBI:57692"/>
    </cofactor>
    <text evidence="14 16">Binds 1 FAD per subunit.</text>
</comment>
<evidence type="ECO:0000256" key="12">
    <source>
        <dbReference type="ARBA" id="ARBA00049187"/>
    </source>
</evidence>
<dbReference type="GO" id="GO:0006103">
    <property type="term" value="P:2-oxoglutarate metabolic process"/>
    <property type="evidence" value="ECO:0007669"/>
    <property type="project" value="TreeGrafter"/>
</dbReference>
<dbReference type="PANTHER" id="PTHR22912">
    <property type="entry name" value="DISULFIDE OXIDOREDUCTASE"/>
    <property type="match status" value="1"/>
</dbReference>
<sequence length="479" mass="49871">MPIEVDVAVLGGGPGGYTAAVRAAQAGKSVALIEKDKLGGTCLHRGCIPSKSLLRSAEVYATVRNAGAYGIELPANGNVSVAWNEVLARKNGIVEQLHRGLQALMKQHRIQVILGGGRIIGPSIFSPRSGAIAVELADGDAETVVPRNLIVATGSRPRRLAGLPYDGATIATSDEALEWETLPASAIIVGGGVIGAEWASMLGDFGTKVTLVEAADRILPGEDKDVSAEMAKLLAARGVAIHAGARLLVESCRIGETGATVEIETAAGKTTLAAEKMLVSVGRQGNVEGQGFENTDIRTSNGFVAVDPVTLQTGERHIYAIGDCIGGVQLAHAAMHEAAVAVDHLLGRTNGTTRTADRDIPRCVYTRPEAASIGWSEAEARAQGREVKTARLPMRIFGKALAYGDAEGFAKVVADRETGDLLGVHLVGSRATDLIAEASLARLLDAVPWEIGRAIHPHPTMSEALQEVMAALDGGASHG</sequence>
<evidence type="ECO:0000256" key="6">
    <source>
        <dbReference type="ARBA" id="ARBA00022630"/>
    </source>
</evidence>
<dbReference type="InterPro" id="IPR012999">
    <property type="entry name" value="Pyr_OxRdtase_I_AS"/>
</dbReference>
<evidence type="ECO:0000256" key="14">
    <source>
        <dbReference type="PIRSR" id="PIRSR000350-3"/>
    </source>
</evidence>
<dbReference type="PIRSF" id="PIRSF000350">
    <property type="entry name" value="Mercury_reductase_MerA"/>
    <property type="match status" value="1"/>
</dbReference>
<name>A0A7X0VU00_9BACL</name>
<keyword evidence="7 14" id="KW-0274">FAD</keyword>
<feature type="binding site" evidence="14">
    <location>
        <position position="51"/>
    </location>
    <ligand>
        <name>FAD</name>
        <dbReference type="ChEBI" id="CHEBI:57692"/>
    </ligand>
</feature>
<feature type="domain" description="Pyridine nucleotide-disulphide oxidoreductase dimerisation" evidence="17">
    <location>
        <begin position="360"/>
        <end position="467"/>
    </location>
</feature>
<dbReference type="InterPro" id="IPR050151">
    <property type="entry name" value="Class-I_Pyr_Nuc-Dis_Oxidored"/>
</dbReference>
<keyword evidence="11 16" id="KW-0676">Redox-active center</keyword>
<feature type="binding site" evidence="14">
    <location>
        <position position="117"/>
    </location>
    <ligand>
        <name>FAD</name>
        <dbReference type="ChEBI" id="CHEBI:57692"/>
    </ligand>
</feature>
<comment type="similarity">
    <text evidence="2 16">Belongs to the class-I pyridine nucleotide-disulfide oxidoreductase family.</text>
</comment>
<feature type="domain" description="FAD/NAD(P)-binding" evidence="18">
    <location>
        <begin position="6"/>
        <end position="338"/>
    </location>
</feature>
<evidence type="ECO:0000259" key="18">
    <source>
        <dbReference type="Pfam" id="PF07992"/>
    </source>
</evidence>
<dbReference type="PRINTS" id="PR00411">
    <property type="entry name" value="PNDRDTASEI"/>
</dbReference>
<dbReference type="Pfam" id="PF02852">
    <property type="entry name" value="Pyr_redox_dim"/>
    <property type="match status" value="1"/>
</dbReference>
<dbReference type="InterPro" id="IPR016156">
    <property type="entry name" value="FAD/NAD-linked_Rdtase_dimer_sf"/>
</dbReference>
<dbReference type="SUPFAM" id="SSF55424">
    <property type="entry name" value="FAD/NAD-linked reductases, dimerisation (C-terminal) domain"/>
    <property type="match status" value="1"/>
</dbReference>
<keyword evidence="20" id="KW-1185">Reference proteome</keyword>
<dbReference type="InterPro" id="IPR023753">
    <property type="entry name" value="FAD/NAD-binding_dom"/>
</dbReference>
<dbReference type="GO" id="GO:0005737">
    <property type="term" value="C:cytoplasm"/>
    <property type="evidence" value="ECO:0007669"/>
    <property type="project" value="UniProtKB-SubCell"/>
</dbReference>
<evidence type="ECO:0000256" key="7">
    <source>
        <dbReference type="ARBA" id="ARBA00022827"/>
    </source>
</evidence>
<dbReference type="InterPro" id="IPR006258">
    <property type="entry name" value="Lipoamide_DH"/>
</dbReference>
<proteinExistence type="inferred from homology"/>
<dbReference type="PANTHER" id="PTHR22912:SF217">
    <property type="entry name" value="DIHYDROLIPOYL DEHYDROGENASE"/>
    <property type="match status" value="1"/>
</dbReference>
<reference evidence="19 20" key="1">
    <citation type="submission" date="2020-08" db="EMBL/GenBank/DDBJ databases">
        <title>Cohnella phylogeny.</title>
        <authorList>
            <person name="Dunlap C."/>
        </authorList>
    </citation>
    <scope>NUCLEOTIDE SEQUENCE [LARGE SCALE GENOMIC DNA]</scope>
    <source>
        <strain evidence="19 20">CBP 2801</strain>
    </source>
</reference>
<feature type="binding site" evidence="14">
    <location>
        <position position="213"/>
    </location>
    <ligand>
        <name>NAD(+)</name>
        <dbReference type="ChEBI" id="CHEBI:57540"/>
    </ligand>
</feature>
<keyword evidence="6 16" id="KW-0285">Flavoprotein</keyword>
<keyword evidence="14" id="KW-0547">Nucleotide-binding</keyword>
<evidence type="ECO:0000256" key="13">
    <source>
        <dbReference type="PIRSR" id="PIRSR000350-2"/>
    </source>
</evidence>
<dbReference type="RefSeq" id="WP_185128153.1">
    <property type="nucleotide sequence ID" value="NZ_JACJVO010000007.1"/>
</dbReference>
<dbReference type="EC" id="1.8.1.4" evidence="3 16"/>
<comment type="catalytic activity">
    <reaction evidence="12 16">
        <text>N(6)-[(R)-dihydrolipoyl]-L-lysyl-[protein] + NAD(+) = N(6)-[(R)-lipoyl]-L-lysyl-[protein] + NADH + H(+)</text>
        <dbReference type="Rhea" id="RHEA:15045"/>
        <dbReference type="Rhea" id="RHEA-COMP:10474"/>
        <dbReference type="Rhea" id="RHEA-COMP:10475"/>
        <dbReference type="ChEBI" id="CHEBI:15378"/>
        <dbReference type="ChEBI" id="CHEBI:57540"/>
        <dbReference type="ChEBI" id="CHEBI:57945"/>
        <dbReference type="ChEBI" id="CHEBI:83099"/>
        <dbReference type="ChEBI" id="CHEBI:83100"/>
        <dbReference type="EC" id="1.8.1.4"/>
    </reaction>
</comment>
<keyword evidence="8 16" id="KW-0560">Oxidoreductase</keyword>
<evidence type="ECO:0000256" key="15">
    <source>
        <dbReference type="PIRSR" id="PIRSR000350-4"/>
    </source>
</evidence>
<evidence type="ECO:0000313" key="19">
    <source>
        <dbReference type="EMBL" id="MBB6730491.1"/>
    </source>
</evidence>
<dbReference type="SUPFAM" id="SSF51905">
    <property type="entry name" value="FAD/NAD(P)-binding domain"/>
    <property type="match status" value="1"/>
</dbReference>
<keyword evidence="5" id="KW-0963">Cytoplasm</keyword>
<evidence type="ECO:0000256" key="8">
    <source>
        <dbReference type="ARBA" id="ARBA00023002"/>
    </source>
</evidence>
<dbReference type="GO" id="GO:0050660">
    <property type="term" value="F:flavin adenine dinucleotide binding"/>
    <property type="evidence" value="ECO:0007669"/>
    <property type="project" value="InterPro"/>
</dbReference>
<accession>A0A7X0VU00</accession>
<gene>
    <name evidence="19" type="primary">lpdA</name>
    <name evidence="19" type="ORF">H7C18_06210</name>
</gene>
<dbReference type="Gene3D" id="3.50.50.60">
    <property type="entry name" value="FAD/NAD(P)-binding domain"/>
    <property type="match status" value="2"/>
</dbReference>
<feature type="binding site" evidence="14">
    <location>
        <position position="323"/>
    </location>
    <ligand>
        <name>FAD</name>
        <dbReference type="ChEBI" id="CHEBI:57692"/>
    </ligand>
</feature>
<evidence type="ECO:0000256" key="11">
    <source>
        <dbReference type="ARBA" id="ARBA00023284"/>
    </source>
</evidence>
<comment type="miscellaneous">
    <text evidence="16">The active site is a redox-active disulfide bond.</text>
</comment>
<feature type="active site" description="Proton acceptor" evidence="13">
    <location>
        <position position="458"/>
    </location>
</feature>
<comment type="subcellular location">
    <subcellularLocation>
        <location evidence="1">Cytoplasm</location>
    </subcellularLocation>
</comment>
<evidence type="ECO:0000256" key="5">
    <source>
        <dbReference type="ARBA" id="ARBA00022490"/>
    </source>
</evidence>
<dbReference type="Gene3D" id="3.30.390.30">
    <property type="match status" value="1"/>
</dbReference>
<dbReference type="PRINTS" id="PR00368">
    <property type="entry name" value="FADPNR"/>
</dbReference>
<dbReference type="FunFam" id="3.30.390.30:FF:000001">
    <property type="entry name" value="Dihydrolipoyl dehydrogenase"/>
    <property type="match status" value="1"/>
</dbReference>
<dbReference type="InterPro" id="IPR036188">
    <property type="entry name" value="FAD/NAD-bd_sf"/>
</dbReference>
<dbReference type="Proteomes" id="UP000564644">
    <property type="component" value="Unassembled WGS sequence"/>
</dbReference>
<evidence type="ECO:0000259" key="17">
    <source>
        <dbReference type="Pfam" id="PF02852"/>
    </source>
</evidence>
<evidence type="ECO:0000256" key="16">
    <source>
        <dbReference type="RuleBase" id="RU003692"/>
    </source>
</evidence>
<dbReference type="EMBL" id="JACJVO010000007">
    <property type="protein sequence ID" value="MBB6730491.1"/>
    <property type="molecule type" value="Genomic_DNA"/>
</dbReference>
<evidence type="ECO:0000256" key="10">
    <source>
        <dbReference type="ARBA" id="ARBA00023157"/>
    </source>
</evidence>
<feature type="binding site" evidence="14">
    <location>
        <begin position="153"/>
        <end position="155"/>
    </location>
    <ligand>
        <name>FAD</name>
        <dbReference type="ChEBI" id="CHEBI:57692"/>
    </ligand>
</feature>
<evidence type="ECO:0000256" key="9">
    <source>
        <dbReference type="ARBA" id="ARBA00023027"/>
    </source>
</evidence>
<feature type="binding site" evidence="14">
    <location>
        <position position="282"/>
    </location>
    <ligand>
        <name>NAD(+)</name>
        <dbReference type="ChEBI" id="CHEBI:57540"/>
    </ligand>
</feature>
<protein>
    <recommendedName>
        <fullName evidence="4 16">Dihydrolipoyl dehydrogenase</fullName>
        <ecNumber evidence="3 16">1.8.1.4</ecNumber>
    </recommendedName>
</protein>
<evidence type="ECO:0000256" key="1">
    <source>
        <dbReference type="ARBA" id="ARBA00004496"/>
    </source>
</evidence>
<keyword evidence="10" id="KW-1015">Disulfide bond</keyword>
<dbReference type="InterPro" id="IPR004099">
    <property type="entry name" value="Pyr_nucl-diS_OxRdtase_dimer"/>
</dbReference>
<evidence type="ECO:0000256" key="2">
    <source>
        <dbReference type="ARBA" id="ARBA00007532"/>
    </source>
</evidence>
<organism evidence="19 20">
    <name type="scientific">Cohnella zeiphila</name>
    <dbReference type="NCBI Taxonomy" id="2761120"/>
    <lineage>
        <taxon>Bacteria</taxon>
        <taxon>Bacillati</taxon>
        <taxon>Bacillota</taxon>
        <taxon>Bacilli</taxon>
        <taxon>Bacillales</taxon>
        <taxon>Paenibacillaceae</taxon>
        <taxon>Cohnella</taxon>
    </lineage>
</organism>
<dbReference type="AlphaFoldDB" id="A0A7X0VU00"/>
<dbReference type="PROSITE" id="PS00076">
    <property type="entry name" value="PYRIDINE_REDOX_1"/>
    <property type="match status" value="1"/>
</dbReference>
<feature type="disulfide bond" description="Redox-active" evidence="15">
    <location>
        <begin position="42"/>
        <end position="47"/>
    </location>
</feature>
<evidence type="ECO:0000256" key="4">
    <source>
        <dbReference type="ARBA" id="ARBA00016961"/>
    </source>
</evidence>